<accession>A0AAG5DAD1</accession>
<evidence type="ECO:0000313" key="5">
    <source>
        <dbReference type="Proteomes" id="UP000075880"/>
    </source>
</evidence>
<dbReference type="Gene3D" id="3.90.215.10">
    <property type="entry name" value="Gamma Fibrinogen, chain A, domain 1"/>
    <property type="match status" value="1"/>
</dbReference>
<dbReference type="PROSITE" id="PS00514">
    <property type="entry name" value="FIBRINOGEN_C_1"/>
    <property type="match status" value="1"/>
</dbReference>
<name>A0AAG5DAD1_ANOAO</name>
<dbReference type="GO" id="GO:0005615">
    <property type="term" value="C:extracellular space"/>
    <property type="evidence" value="ECO:0007669"/>
    <property type="project" value="TreeGrafter"/>
</dbReference>
<dbReference type="InterPro" id="IPR036056">
    <property type="entry name" value="Fibrinogen-like_C"/>
</dbReference>
<dbReference type="Pfam" id="PF00147">
    <property type="entry name" value="Fibrinogen_C"/>
    <property type="match status" value="1"/>
</dbReference>
<evidence type="ECO:0000313" key="4">
    <source>
        <dbReference type="EnsemblMetazoa" id="ENSAATROPP008217"/>
    </source>
</evidence>
<dbReference type="SUPFAM" id="SSF56496">
    <property type="entry name" value="Fibrinogen C-terminal domain-like"/>
    <property type="match status" value="1"/>
</dbReference>
<evidence type="ECO:0000259" key="3">
    <source>
        <dbReference type="PROSITE" id="PS51406"/>
    </source>
</evidence>
<dbReference type="InterPro" id="IPR002181">
    <property type="entry name" value="Fibrinogen_a/b/g_C_dom"/>
</dbReference>
<dbReference type="PROSITE" id="PS51406">
    <property type="entry name" value="FIBRINOGEN_C_2"/>
    <property type="match status" value="1"/>
</dbReference>
<feature type="domain" description="Fibrinogen C-terminal" evidence="3">
    <location>
        <begin position="76"/>
        <end position="288"/>
    </location>
</feature>
<evidence type="ECO:0000256" key="2">
    <source>
        <dbReference type="SAM" id="SignalP"/>
    </source>
</evidence>
<evidence type="ECO:0000256" key="1">
    <source>
        <dbReference type="ARBA" id="ARBA00023157"/>
    </source>
</evidence>
<keyword evidence="2" id="KW-0732">Signal</keyword>
<dbReference type="PANTHER" id="PTHR19143">
    <property type="entry name" value="FIBRINOGEN/TENASCIN/ANGIOPOEITIN"/>
    <property type="match status" value="1"/>
</dbReference>
<keyword evidence="5" id="KW-1185">Reference proteome</keyword>
<dbReference type="InterPro" id="IPR050373">
    <property type="entry name" value="Fibrinogen_C-term_domain"/>
</dbReference>
<dbReference type="Proteomes" id="UP000075880">
    <property type="component" value="Unassembled WGS sequence"/>
</dbReference>
<organism evidence="4 5">
    <name type="scientific">Anopheles atroparvus</name>
    <name type="common">European mosquito</name>
    <dbReference type="NCBI Taxonomy" id="41427"/>
    <lineage>
        <taxon>Eukaryota</taxon>
        <taxon>Metazoa</taxon>
        <taxon>Ecdysozoa</taxon>
        <taxon>Arthropoda</taxon>
        <taxon>Hexapoda</taxon>
        <taxon>Insecta</taxon>
        <taxon>Pterygota</taxon>
        <taxon>Neoptera</taxon>
        <taxon>Endopterygota</taxon>
        <taxon>Diptera</taxon>
        <taxon>Nematocera</taxon>
        <taxon>Culicoidea</taxon>
        <taxon>Culicidae</taxon>
        <taxon>Anophelinae</taxon>
        <taxon>Anopheles</taxon>
    </lineage>
</organism>
<dbReference type="AlphaFoldDB" id="A0AAG5DAD1"/>
<dbReference type="PANTHER" id="PTHR19143:SF327">
    <property type="entry name" value="FI21813P1-RELATED"/>
    <property type="match status" value="1"/>
</dbReference>
<feature type="chain" id="PRO_5042470943" description="Fibrinogen C-terminal domain-containing protein" evidence="2">
    <location>
        <begin position="24"/>
        <end position="289"/>
    </location>
</feature>
<feature type="signal peptide" evidence="2">
    <location>
        <begin position="1"/>
        <end position="23"/>
    </location>
</feature>
<dbReference type="SMART" id="SM00186">
    <property type="entry name" value="FBG"/>
    <property type="match status" value="1"/>
</dbReference>
<dbReference type="CDD" id="cd00087">
    <property type="entry name" value="FReD"/>
    <property type="match status" value="1"/>
</dbReference>
<proteinExistence type="predicted"/>
<dbReference type="InterPro" id="IPR020837">
    <property type="entry name" value="Fibrinogen_CS"/>
</dbReference>
<dbReference type="EnsemblMetazoa" id="ENSAATROPT009093">
    <property type="protein sequence ID" value="ENSAATROPP008217"/>
    <property type="gene ID" value="ENSAATROPG007407"/>
</dbReference>
<reference evidence="4" key="1">
    <citation type="submission" date="2024-04" db="UniProtKB">
        <authorList>
            <consortium name="EnsemblMetazoa"/>
        </authorList>
    </citation>
    <scope>IDENTIFICATION</scope>
    <source>
        <strain evidence="4">EBRO</strain>
    </source>
</reference>
<dbReference type="InterPro" id="IPR014716">
    <property type="entry name" value="Fibrinogen_a/b/g_C_1"/>
</dbReference>
<protein>
    <recommendedName>
        <fullName evidence="3">Fibrinogen C-terminal domain-containing protein</fullName>
    </recommendedName>
</protein>
<keyword evidence="1" id="KW-1015">Disulfide bond</keyword>
<sequence length="289" mass="33916">MRALEWFTVSCFAVLSLLRPSEASGFGMELLLAKQDFLQFDLQETKHAQANRDEGIVRSLSLLQADSKRLLELLEAFSKRTLSSCRDEPSKVSGKYMLQLGLNKKPFEVFCEQNSFGGGWTVFQRRFNGKENFYRGWAEYRDGFGSIGGEFWLGLEHLHEMTSLRPHELMVEIRDFDGNYGYAHYKEFRIGSEVDQYIMAQLGEYNGTAGDSMWACRREKFTTYDRDNDRYPELNCAVDRQGAWWYWKCSPSNLNGRYINGRASMHWKDFRNDWRELSYSRMMIREIKS</sequence>